<keyword evidence="1" id="KW-0812">Transmembrane</keyword>
<name>Q5JEU7_THEKO</name>
<sequence length="217" mass="23746">MQGDCYPYPTGGVPLLLSMAGLCVMIGSILVGSSYLMLIGLVLFLLSRGKGIEPERKRLRYVFGSVELSDVVEVARLSEMERGRILTMAKAFGTTPVALTAFLIAFVAKGAPYTELLAVYAYWLIIYIEIFIFPLKELKKKKLSLTILPILLSLPLLAFGSLKTLPITLLTWLFGSFLLDELLGRDLVVVRTEKGSYLVSCANGELIVGLIGYGGIM</sequence>
<dbReference type="Proteomes" id="UP000000536">
    <property type="component" value="Chromosome"/>
</dbReference>
<dbReference type="KEGG" id="tko:TK1918"/>
<dbReference type="EMBL" id="AP006878">
    <property type="protein sequence ID" value="BAD86107.1"/>
    <property type="molecule type" value="Genomic_DNA"/>
</dbReference>
<gene>
    <name evidence="2" type="ordered locus">TK1918</name>
</gene>
<dbReference type="EnsemblBacteria" id="BAD86107">
    <property type="protein sequence ID" value="BAD86107"/>
    <property type="gene ID" value="TK1918"/>
</dbReference>
<dbReference type="HOGENOM" id="CLU_1269993_0_0_2"/>
<protein>
    <submittedName>
        <fullName evidence="2">Hypothetical membrane protein</fullName>
    </submittedName>
</protein>
<evidence type="ECO:0000313" key="3">
    <source>
        <dbReference type="Proteomes" id="UP000000536"/>
    </source>
</evidence>
<feature type="transmembrane region" description="Helical" evidence="1">
    <location>
        <begin position="16"/>
        <end position="46"/>
    </location>
</feature>
<keyword evidence="3" id="KW-1185">Reference proteome</keyword>
<organism evidence="2 3">
    <name type="scientific">Thermococcus kodakarensis (strain ATCC BAA-918 / JCM 12380 / KOD1)</name>
    <name type="common">Pyrococcus kodakaraensis (strain KOD1)</name>
    <dbReference type="NCBI Taxonomy" id="69014"/>
    <lineage>
        <taxon>Archaea</taxon>
        <taxon>Methanobacteriati</taxon>
        <taxon>Methanobacteriota</taxon>
        <taxon>Thermococci</taxon>
        <taxon>Thermococcales</taxon>
        <taxon>Thermococcaceae</taxon>
        <taxon>Thermococcus</taxon>
    </lineage>
</organism>
<dbReference type="STRING" id="69014.TK1918"/>
<accession>Q5JEU7</accession>
<dbReference type="eggNOG" id="arCOG10098">
    <property type="taxonomic scope" value="Archaea"/>
</dbReference>
<proteinExistence type="predicted"/>
<dbReference type="InParanoid" id="Q5JEU7"/>
<feature type="transmembrane region" description="Helical" evidence="1">
    <location>
        <begin position="91"/>
        <end position="111"/>
    </location>
</feature>
<feature type="transmembrane region" description="Helical" evidence="1">
    <location>
        <begin position="117"/>
        <end position="135"/>
    </location>
</feature>
<dbReference type="PATRIC" id="fig|69014.16.peg.1875"/>
<keyword evidence="1" id="KW-1133">Transmembrane helix</keyword>
<dbReference type="AlphaFoldDB" id="Q5JEU7"/>
<reference evidence="2 3" key="1">
    <citation type="journal article" date="2005" name="Genome Res.">
        <title>Complete genome sequence of the hyperthermophilic archaeon Thermococcus kodakaraensis KOD1 and comparison with Pyrococcus genomes.</title>
        <authorList>
            <person name="Fukui T."/>
            <person name="Atomi H."/>
            <person name="Kanai T."/>
            <person name="Matsumi R."/>
            <person name="Fujiwara S."/>
            <person name="Imanaka T."/>
        </authorList>
    </citation>
    <scope>NUCLEOTIDE SEQUENCE [LARGE SCALE GENOMIC DNA]</scope>
    <source>
        <strain evidence="3">ATCC BAA-918 / JCM 12380 / KOD1</strain>
    </source>
</reference>
<keyword evidence="1" id="KW-0472">Membrane</keyword>
<feature type="transmembrane region" description="Helical" evidence="1">
    <location>
        <begin position="147"/>
        <end position="175"/>
    </location>
</feature>
<evidence type="ECO:0000256" key="1">
    <source>
        <dbReference type="SAM" id="Phobius"/>
    </source>
</evidence>
<evidence type="ECO:0000313" key="2">
    <source>
        <dbReference type="EMBL" id="BAD86107.1"/>
    </source>
</evidence>